<keyword evidence="3" id="KW-0274">FAD</keyword>
<dbReference type="AlphaFoldDB" id="A0A0C5FZB5"/>
<evidence type="ECO:0000313" key="6">
    <source>
        <dbReference type="Proteomes" id="UP000032234"/>
    </source>
</evidence>
<organism evidence="5 6">
    <name type="scientific">Streptomyces cyaneogriseus subsp. noncyanogenus</name>
    <dbReference type="NCBI Taxonomy" id="477245"/>
    <lineage>
        <taxon>Bacteria</taxon>
        <taxon>Bacillati</taxon>
        <taxon>Actinomycetota</taxon>
        <taxon>Actinomycetes</taxon>
        <taxon>Kitasatosporales</taxon>
        <taxon>Streptomycetaceae</taxon>
        <taxon>Streptomyces</taxon>
    </lineage>
</organism>
<evidence type="ECO:0000256" key="3">
    <source>
        <dbReference type="ARBA" id="ARBA00022827"/>
    </source>
</evidence>
<dbReference type="PANTHER" id="PTHR43104">
    <property type="entry name" value="L-2-HYDROXYGLUTARATE DEHYDROGENASE, MITOCHONDRIAL"/>
    <property type="match status" value="1"/>
</dbReference>
<dbReference type="PANTHER" id="PTHR43104:SF2">
    <property type="entry name" value="L-2-HYDROXYGLUTARATE DEHYDROGENASE, MITOCHONDRIAL"/>
    <property type="match status" value="1"/>
</dbReference>
<evidence type="ECO:0000256" key="1">
    <source>
        <dbReference type="ARBA" id="ARBA00001974"/>
    </source>
</evidence>
<accession>A0A0C5FZB5</accession>
<keyword evidence="4" id="KW-0560">Oxidoreductase</keyword>
<keyword evidence="2" id="KW-0285">Flavoprotein</keyword>
<reference evidence="5 6" key="1">
    <citation type="submission" date="2015-02" db="EMBL/GenBank/DDBJ databases">
        <title>Genome sequence of thermotolerant Streptomyces cyaneogriseus subsp. Noncyanogenus NMWT1, the producer of nematocidal antibiotics nemadectin.</title>
        <authorList>
            <person name="Wang H."/>
            <person name="Li C."/>
            <person name="Xiang W."/>
            <person name="Wang X."/>
        </authorList>
    </citation>
    <scope>NUCLEOTIDE SEQUENCE [LARGE SCALE GENOMIC DNA]</scope>
    <source>
        <strain evidence="5 6">NMWT 1</strain>
    </source>
</reference>
<dbReference type="HOGENOM" id="CLU_204244_0_0_11"/>
<gene>
    <name evidence="5" type="ORF">TU94_17565</name>
</gene>
<dbReference type="STRING" id="477245.TU94_17565"/>
<dbReference type="PATRIC" id="fig|477245.3.peg.3713"/>
<keyword evidence="6" id="KW-1185">Reference proteome</keyword>
<sequence length="68" mass="7032">MEAGDLVRAPAGVRAQAVLRDGTLVDDFLIREGARAVHVLNAPSPAATASLPIGREIGRRALAMLGSL</sequence>
<proteinExistence type="predicted"/>
<dbReference type="KEGG" id="scw:TU94_17565"/>
<protein>
    <recommendedName>
        <fullName evidence="7">FAD dependent oxidoreductase domain-containing protein</fullName>
    </recommendedName>
</protein>
<evidence type="ECO:0000313" key="5">
    <source>
        <dbReference type="EMBL" id="AJP03013.1"/>
    </source>
</evidence>
<dbReference type="GO" id="GO:0047545">
    <property type="term" value="F:(S)-2-hydroxyglutarate dehydrogenase activity"/>
    <property type="evidence" value="ECO:0007669"/>
    <property type="project" value="TreeGrafter"/>
</dbReference>
<dbReference type="GO" id="GO:0005737">
    <property type="term" value="C:cytoplasm"/>
    <property type="evidence" value="ECO:0007669"/>
    <property type="project" value="TreeGrafter"/>
</dbReference>
<dbReference type="Proteomes" id="UP000032234">
    <property type="component" value="Chromosome"/>
</dbReference>
<evidence type="ECO:0000256" key="2">
    <source>
        <dbReference type="ARBA" id="ARBA00022630"/>
    </source>
</evidence>
<evidence type="ECO:0008006" key="7">
    <source>
        <dbReference type="Google" id="ProtNLM"/>
    </source>
</evidence>
<name>A0A0C5FZB5_9ACTN</name>
<comment type="cofactor">
    <cofactor evidence="1">
        <name>FAD</name>
        <dbReference type="ChEBI" id="CHEBI:57692"/>
    </cofactor>
</comment>
<dbReference type="EMBL" id="CP010849">
    <property type="protein sequence ID" value="AJP03013.1"/>
    <property type="molecule type" value="Genomic_DNA"/>
</dbReference>
<evidence type="ECO:0000256" key="4">
    <source>
        <dbReference type="ARBA" id="ARBA00023002"/>
    </source>
</evidence>